<proteinExistence type="predicted"/>
<dbReference type="PANTHER" id="PTHR31744">
    <property type="entry name" value="PROTEIN CUP-SHAPED COTYLEDON 2-RELATED"/>
    <property type="match status" value="1"/>
</dbReference>
<dbReference type="InterPro" id="IPR036093">
    <property type="entry name" value="NAC_dom_sf"/>
</dbReference>
<name>A0A2Z6N5U0_TRISU</name>
<keyword evidence="3" id="KW-0804">Transcription</keyword>
<dbReference type="EMBL" id="DF973796">
    <property type="protein sequence ID" value="GAU40238.1"/>
    <property type="molecule type" value="Genomic_DNA"/>
</dbReference>
<dbReference type="Pfam" id="PF02365">
    <property type="entry name" value="NAM"/>
    <property type="match status" value="1"/>
</dbReference>
<evidence type="ECO:0000313" key="8">
    <source>
        <dbReference type="Proteomes" id="UP000242715"/>
    </source>
</evidence>
<feature type="transmembrane region" description="Helical" evidence="5">
    <location>
        <begin position="48"/>
        <end position="68"/>
    </location>
</feature>
<keyword evidence="2" id="KW-0238">DNA-binding</keyword>
<keyword evidence="8" id="KW-1185">Reference proteome</keyword>
<dbReference type="PANTHER" id="PTHR31744:SF210">
    <property type="entry name" value="NAC DOMAIN-CONTAINING PROTEIN 86-LIKE"/>
    <property type="match status" value="1"/>
</dbReference>
<dbReference type="SUPFAM" id="SSF101941">
    <property type="entry name" value="NAC domain"/>
    <property type="match status" value="1"/>
</dbReference>
<protein>
    <recommendedName>
        <fullName evidence="6">NAC domain-containing protein</fullName>
    </recommendedName>
</protein>
<keyword evidence="5" id="KW-0472">Membrane</keyword>
<dbReference type="OrthoDB" id="737278at2759"/>
<dbReference type="Proteomes" id="UP000242715">
    <property type="component" value="Unassembled WGS sequence"/>
</dbReference>
<evidence type="ECO:0000256" key="1">
    <source>
        <dbReference type="ARBA" id="ARBA00023015"/>
    </source>
</evidence>
<dbReference type="GO" id="GO:0006355">
    <property type="term" value="P:regulation of DNA-templated transcription"/>
    <property type="evidence" value="ECO:0007669"/>
    <property type="project" value="InterPro"/>
</dbReference>
<dbReference type="InterPro" id="IPR003441">
    <property type="entry name" value="NAC-dom"/>
</dbReference>
<organism evidence="7 8">
    <name type="scientific">Trifolium subterraneum</name>
    <name type="common">Subterranean clover</name>
    <dbReference type="NCBI Taxonomy" id="3900"/>
    <lineage>
        <taxon>Eukaryota</taxon>
        <taxon>Viridiplantae</taxon>
        <taxon>Streptophyta</taxon>
        <taxon>Embryophyta</taxon>
        <taxon>Tracheophyta</taxon>
        <taxon>Spermatophyta</taxon>
        <taxon>Magnoliopsida</taxon>
        <taxon>eudicotyledons</taxon>
        <taxon>Gunneridae</taxon>
        <taxon>Pentapetalae</taxon>
        <taxon>rosids</taxon>
        <taxon>fabids</taxon>
        <taxon>Fabales</taxon>
        <taxon>Fabaceae</taxon>
        <taxon>Papilionoideae</taxon>
        <taxon>50 kb inversion clade</taxon>
        <taxon>NPAAA clade</taxon>
        <taxon>Hologalegina</taxon>
        <taxon>IRL clade</taxon>
        <taxon>Trifolieae</taxon>
        <taxon>Trifolium</taxon>
    </lineage>
</organism>
<evidence type="ECO:0000256" key="2">
    <source>
        <dbReference type="ARBA" id="ARBA00023125"/>
    </source>
</evidence>
<feature type="domain" description="NAC" evidence="6">
    <location>
        <begin position="1"/>
        <end position="70"/>
    </location>
</feature>
<gene>
    <name evidence="7" type="ORF">TSUD_219480</name>
</gene>
<dbReference type="Gene3D" id="2.170.150.80">
    <property type="entry name" value="NAC domain"/>
    <property type="match status" value="1"/>
</dbReference>
<dbReference type="AlphaFoldDB" id="A0A2Z6N5U0"/>
<evidence type="ECO:0000259" key="6">
    <source>
        <dbReference type="PROSITE" id="PS51005"/>
    </source>
</evidence>
<dbReference type="PROSITE" id="PS51005">
    <property type="entry name" value="NAC"/>
    <property type="match status" value="1"/>
</dbReference>
<evidence type="ECO:0000256" key="5">
    <source>
        <dbReference type="SAM" id="Phobius"/>
    </source>
</evidence>
<keyword evidence="5" id="KW-0812">Transmembrane</keyword>
<keyword evidence="1" id="KW-0805">Transcription regulation</keyword>
<dbReference type="GO" id="GO:0003677">
    <property type="term" value="F:DNA binding"/>
    <property type="evidence" value="ECO:0007669"/>
    <property type="project" value="UniProtKB-KW"/>
</dbReference>
<keyword evidence="5" id="KW-1133">Transmembrane helix</keyword>
<accession>A0A2Z6N5U0</accession>
<evidence type="ECO:0000256" key="3">
    <source>
        <dbReference type="ARBA" id="ARBA00023163"/>
    </source>
</evidence>
<reference evidence="8" key="1">
    <citation type="journal article" date="2017" name="Front. Plant Sci.">
        <title>Climate Clever Clovers: New Paradigm to Reduce the Environmental Footprint of Ruminants by Breeding Low Methanogenic Forages Utilizing Haplotype Variation.</title>
        <authorList>
            <person name="Kaur P."/>
            <person name="Appels R."/>
            <person name="Bayer P.E."/>
            <person name="Keeble-Gagnere G."/>
            <person name="Wang J."/>
            <person name="Hirakawa H."/>
            <person name="Shirasawa K."/>
            <person name="Vercoe P."/>
            <person name="Stefanova K."/>
            <person name="Durmic Z."/>
            <person name="Nichols P."/>
            <person name="Revell C."/>
            <person name="Isobe S.N."/>
            <person name="Edwards D."/>
            <person name="Erskine W."/>
        </authorList>
    </citation>
    <scope>NUCLEOTIDE SEQUENCE [LARGE SCALE GENOMIC DNA]</scope>
    <source>
        <strain evidence="8">cv. Daliak</strain>
    </source>
</reference>
<evidence type="ECO:0000256" key="4">
    <source>
        <dbReference type="ARBA" id="ARBA00023242"/>
    </source>
</evidence>
<sequence length="80" mass="9281">MATKYGFWKPTEKDSNIKIRGTNNVIGTKKTLVYYKGRAPHDVKNHEVYIIMIIPSQSFLVFVVKSIVQKQKFMILKHLA</sequence>
<keyword evidence="4" id="KW-0539">Nucleus</keyword>
<evidence type="ECO:0000313" key="7">
    <source>
        <dbReference type="EMBL" id="GAU40238.1"/>
    </source>
</evidence>